<reference evidence="2" key="2">
    <citation type="submission" date="2013-05" db="EMBL/GenBank/DDBJ databases">
        <authorList>
            <person name="Carter J.-M."/>
            <person name="Baker S.C."/>
            <person name="Pink R."/>
            <person name="Carter D.R.F."/>
            <person name="Collins A."/>
            <person name="Tomlin J."/>
            <person name="Gibbs M."/>
            <person name="Breuker C.J."/>
        </authorList>
    </citation>
    <scope>NUCLEOTIDE SEQUENCE</scope>
    <source>
        <tissue evidence="2">Ovary</tissue>
    </source>
</reference>
<reference evidence="2" key="1">
    <citation type="journal article" date="2013" name="BMC Genomics">
        <title>Unscrambling butterfly oogenesis.</title>
        <authorList>
            <person name="Carter J.M."/>
            <person name="Baker S.C."/>
            <person name="Pink R."/>
            <person name="Carter D.R."/>
            <person name="Collins A."/>
            <person name="Tomlin J."/>
            <person name="Gibbs M."/>
            <person name="Breuker C.J."/>
        </authorList>
    </citation>
    <scope>NUCLEOTIDE SEQUENCE</scope>
    <source>
        <tissue evidence="2">Ovary</tissue>
    </source>
</reference>
<dbReference type="AlphaFoldDB" id="S4PHN3"/>
<feature type="compositionally biased region" description="Polar residues" evidence="1">
    <location>
        <begin position="97"/>
        <end position="109"/>
    </location>
</feature>
<evidence type="ECO:0000313" key="2">
    <source>
        <dbReference type="EMBL" id="JAA86825.1"/>
    </source>
</evidence>
<feature type="region of interest" description="Disordered" evidence="1">
    <location>
        <begin position="1"/>
        <end position="44"/>
    </location>
</feature>
<feature type="region of interest" description="Disordered" evidence="1">
    <location>
        <begin position="77"/>
        <end position="149"/>
    </location>
</feature>
<evidence type="ECO:0000256" key="1">
    <source>
        <dbReference type="SAM" id="MobiDB-lite"/>
    </source>
</evidence>
<name>S4PHN3_9NEOP</name>
<accession>S4PHN3</accession>
<sequence>MKDIPKPGTFVEPSGSTMNITEKLTKVHTESENMKTRGKPPPALSRMHLKCGQDVHIIPHELSTVIEVDSPMSMRLKSLPSQPELEPELEVLEKSDPSLNESNKSSSMTAKKVTNKNPVDPDLLKSNIHLSRRLPKVSSTDSSDDSRTRMMDMKKFNDIMLKPFISLKEYTKQCNIVLDEGSNLEDVIKDDLINDDLSSLHSDGSLPDVIAELLK</sequence>
<organism evidence="2">
    <name type="scientific">Pararge aegeria</name>
    <name type="common">speckled wood butterfly</name>
    <dbReference type="NCBI Taxonomy" id="116150"/>
    <lineage>
        <taxon>Eukaryota</taxon>
        <taxon>Metazoa</taxon>
        <taxon>Ecdysozoa</taxon>
        <taxon>Arthropoda</taxon>
        <taxon>Hexapoda</taxon>
        <taxon>Insecta</taxon>
        <taxon>Pterygota</taxon>
        <taxon>Neoptera</taxon>
        <taxon>Endopterygota</taxon>
        <taxon>Lepidoptera</taxon>
        <taxon>Glossata</taxon>
        <taxon>Ditrysia</taxon>
        <taxon>Papilionoidea</taxon>
        <taxon>Nymphalidae</taxon>
        <taxon>Satyrinae</taxon>
        <taxon>Satyrini</taxon>
        <taxon>Parargina</taxon>
        <taxon>Pararge</taxon>
    </lineage>
</organism>
<feature type="non-terminal residue" evidence="2">
    <location>
        <position position="215"/>
    </location>
</feature>
<feature type="compositionally biased region" description="Basic and acidic residues" evidence="1">
    <location>
        <begin position="23"/>
        <end position="35"/>
    </location>
</feature>
<proteinExistence type="predicted"/>
<protein>
    <submittedName>
        <fullName evidence="2">Uncharacterized protein</fullName>
    </submittedName>
</protein>
<dbReference type="EMBL" id="GAIX01005735">
    <property type="protein sequence ID" value="JAA86825.1"/>
    <property type="molecule type" value="Transcribed_RNA"/>
</dbReference>